<evidence type="ECO:0000256" key="6">
    <source>
        <dbReference type="ARBA" id="ARBA00023134"/>
    </source>
</evidence>
<reference evidence="10 11" key="1">
    <citation type="submission" date="2014-09" db="EMBL/GenBank/DDBJ databases">
        <title>Cedecea neteri SSMD04 Genome Sequencing.</title>
        <authorList>
            <person name="Tan J.-Y."/>
        </authorList>
    </citation>
    <scope>NUCLEOTIDE SEQUENCE [LARGE SCALE GENOMIC DNA]</scope>
    <source>
        <strain evidence="10 11">SSMD04</strain>
    </source>
</reference>
<evidence type="ECO:0000313" key="10">
    <source>
        <dbReference type="EMBL" id="AIR05375.1"/>
    </source>
</evidence>
<accession>A0A089RFY1</accession>
<dbReference type="HAMAP" id="MF_00316">
    <property type="entry name" value="MobA"/>
    <property type="match status" value="1"/>
</dbReference>
<dbReference type="PANTHER" id="PTHR19136">
    <property type="entry name" value="MOLYBDENUM COFACTOR GUANYLYLTRANSFERASE"/>
    <property type="match status" value="1"/>
</dbReference>
<dbReference type="SUPFAM" id="SSF53448">
    <property type="entry name" value="Nucleotide-diphospho-sugar transferases"/>
    <property type="match status" value="1"/>
</dbReference>
<feature type="binding site" evidence="8">
    <location>
        <position position="25"/>
    </location>
    <ligand>
        <name>GTP</name>
        <dbReference type="ChEBI" id="CHEBI:37565"/>
    </ligand>
</feature>
<evidence type="ECO:0000256" key="3">
    <source>
        <dbReference type="ARBA" id="ARBA00022723"/>
    </source>
</evidence>
<dbReference type="CDD" id="cd02503">
    <property type="entry name" value="MobA"/>
    <property type="match status" value="1"/>
</dbReference>
<dbReference type="GO" id="GO:0046872">
    <property type="term" value="F:metal ion binding"/>
    <property type="evidence" value="ECO:0007669"/>
    <property type="project" value="UniProtKB-KW"/>
</dbReference>
<feature type="binding site" evidence="8">
    <location>
        <position position="101"/>
    </location>
    <ligand>
        <name>GTP</name>
        <dbReference type="ChEBI" id="CHEBI:37565"/>
    </ligand>
</feature>
<dbReference type="InterPro" id="IPR013482">
    <property type="entry name" value="Molybde_CF_guanTrfase"/>
</dbReference>
<keyword evidence="6 8" id="KW-0342">GTP-binding</keyword>
<protein>
    <recommendedName>
        <fullName evidence="8">Molybdenum cofactor guanylyltransferase</fullName>
        <shortName evidence="8">MoCo guanylyltransferase</shortName>
        <ecNumber evidence="8">2.7.7.77</ecNumber>
    </recommendedName>
    <alternativeName>
        <fullName evidence="8">GTP:molybdopterin guanylyltransferase</fullName>
    </alternativeName>
    <alternativeName>
        <fullName evidence="8">Mo-MPT guanylyltransferase</fullName>
    </alternativeName>
    <alternativeName>
        <fullName evidence="8">Molybdopterin guanylyltransferase</fullName>
    </alternativeName>
    <alternativeName>
        <fullName evidence="8">Molybdopterin-guanine dinucleotide synthase</fullName>
        <shortName evidence="8">MGD synthase</shortName>
    </alternativeName>
</protein>
<comment type="cofactor">
    <cofactor evidence="8">
        <name>Mg(2+)</name>
        <dbReference type="ChEBI" id="CHEBI:18420"/>
    </cofactor>
</comment>
<keyword evidence="2 8" id="KW-0808">Transferase</keyword>
<evidence type="ECO:0000256" key="1">
    <source>
        <dbReference type="ARBA" id="ARBA00022490"/>
    </source>
</evidence>
<comment type="catalytic activity">
    <reaction evidence="8">
        <text>Mo-molybdopterin + GTP + H(+) = Mo-molybdopterin guanine dinucleotide + diphosphate</text>
        <dbReference type="Rhea" id="RHEA:34243"/>
        <dbReference type="ChEBI" id="CHEBI:15378"/>
        <dbReference type="ChEBI" id="CHEBI:33019"/>
        <dbReference type="ChEBI" id="CHEBI:37565"/>
        <dbReference type="ChEBI" id="CHEBI:71302"/>
        <dbReference type="ChEBI" id="CHEBI:71310"/>
        <dbReference type="EC" id="2.7.7.77"/>
    </reaction>
</comment>
<evidence type="ECO:0000256" key="4">
    <source>
        <dbReference type="ARBA" id="ARBA00022741"/>
    </source>
</evidence>
<keyword evidence="3 8" id="KW-0479">Metal-binding</keyword>
<evidence type="ECO:0000256" key="2">
    <source>
        <dbReference type="ARBA" id="ARBA00022679"/>
    </source>
</evidence>
<evidence type="ECO:0000259" key="9">
    <source>
        <dbReference type="Pfam" id="PF12804"/>
    </source>
</evidence>
<dbReference type="PANTHER" id="PTHR19136:SF81">
    <property type="entry name" value="MOLYBDENUM COFACTOR GUANYLYLTRANSFERASE"/>
    <property type="match status" value="1"/>
</dbReference>
<gene>
    <name evidence="8 10" type="primary">mobA</name>
    <name evidence="10" type="ORF">JT31_12380</name>
</gene>
<evidence type="ECO:0000256" key="8">
    <source>
        <dbReference type="HAMAP-Rule" id="MF_00316"/>
    </source>
</evidence>
<keyword evidence="1 8" id="KW-0963">Cytoplasm</keyword>
<dbReference type="GO" id="GO:0061603">
    <property type="term" value="F:molybdenum cofactor guanylyltransferase activity"/>
    <property type="evidence" value="ECO:0007669"/>
    <property type="project" value="UniProtKB-EC"/>
</dbReference>
<dbReference type="EMBL" id="CP009451">
    <property type="protein sequence ID" value="AIR05375.1"/>
    <property type="molecule type" value="Genomic_DNA"/>
</dbReference>
<dbReference type="GO" id="GO:0005525">
    <property type="term" value="F:GTP binding"/>
    <property type="evidence" value="ECO:0007669"/>
    <property type="project" value="UniProtKB-UniRule"/>
</dbReference>
<feature type="binding site" evidence="8">
    <location>
        <position position="101"/>
    </location>
    <ligand>
        <name>Mg(2+)</name>
        <dbReference type="ChEBI" id="CHEBI:18420"/>
    </ligand>
</feature>
<evidence type="ECO:0000313" key="11">
    <source>
        <dbReference type="Proteomes" id="UP000029481"/>
    </source>
</evidence>
<dbReference type="Gene3D" id="3.90.550.10">
    <property type="entry name" value="Spore Coat Polysaccharide Biosynthesis Protein SpsA, Chain A"/>
    <property type="match status" value="1"/>
</dbReference>
<evidence type="ECO:0000256" key="7">
    <source>
        <dbReference type="ARBA" id="ARBA00023150"/>
    </source>
</evidence>
<dbReference type="Pfam" id="PF12804">
    <property type="entry name" value="NTP_transf_3"/>
    <property type="match status" value="1"/>
</dbReference>
<name>A0A089RFY1_9ENTR</name>
<dbReference type="InterPro" id="IPR025877">
    <property type="entry name" value="MobA-like_NTP_Trfase"/>
</dbReference>
<comment type="domain">
    <text evidence="8">The N-terminal domain determines nucleotide recognition and specific binding, while the C-terminal domain determines the specific binding to the target protein.</text>
</comment>
<dbReference type="InterPro" id="IPR029044">
    <property type="entry name" value="Nucleotide-diphossugar_trans"/>
</dbReference>
<keyword evidence="7 8" id="KW-0501">Molybdenum cofactor biosynthesis</keyword>
<comment type="function">
    <text evidence="8">Transfers a GMP moiety from GTP to Mo-molybdopterin (Mo-MPT) cofactor (Moco or molybdenum cofactor) to form Mo-molybdopterin guanine dinucleotide (Mo-MGD) cofactor.</text>
</comment>
<feature type="domain" description="MobA-like NTP transferase" evidence="9">
    <location>
        <begin position="9"/>
        <end position="159"/>
    </location>
</feature>
<dbReference type="GO" id="GO:0005737">
    <property type="term" value="C:cytoplasm"/>
    <property type="evidence" value="ECO:0007669"/>
    <property type="project" value="UniProtKB-SubCell"/>
</dbReference>
<comment type="caution">
    <text evidence="8">Lacks conserved residue(s) required for the propagation of feature annotation.</text>
</comment>
<sequence>MQRLTEVTGVVLAGGRGSRMGGSDKGLALLNGQPLFQHVLNALRLQVGDVVISANRNLEIYQRSGAPVIQDSMSDYQGPLAGMLAVIEQTESEWLLFCPCDTPNIPEDLASRLWQARENAPATWVNDGQRDHPSVALLHRSLCLPLTEYLHAGERRVMQFLLSTGGHAVSFDGLADCFTNINTLDELSRWQKKG</sequence>
<comment type="subcellular location">
    <subcellularLocation>
        <location evidence="8">Cytoplasm</location>
    </subcellularLocation>
</comment>
<dbReference type="GO" id="GO:1902758">
    <property type="term" value="P:bis(molybdopterin guanine dinucleotide)molybdenum biosynthetic process"/>
    <property type="evidence" value="ECO:0007669"/>
    <property type="project" value="TreeGrafter"/>
</dbReference>
<keyword evidence="5 8" id="KW-0460">Magnesium</keyword>
<keyword evidence="11" id="KW-1185">Reference proteome</keyword>
<dbReference type="AlphaFoldDB" id="A0A089RFY1"/>
<comment type="similarity">
    <text evidence="8">Belongs to the MobA family.</text>
</comment>
<evidence type="ECO:0000256" key="5">
    <source>
        <dbReference type="ARBA" id="ARBA00022842"/>
    </source>
</evidence>
<proteinExistence type="inferred from homology"/>
<comment type="subunit">
    <text evidence="8">Monomer.</text>
</comment>
<dbReference type="Proteomes" id="UP000029481">
    <property type="component" value="Chromosome"/>
</dbReference>
<dbReference type="KEGG" id="cnt:JT31_12380"/>
<dbReference type="EC" id="2.7.7.77" evidence="8"/>
<dbReference type="NCBIfam" id="TIGR02665">
    <property type="entry name" value="molyb_mobA"/>
    <property type="match status" value="1"/>
</dbReference>
<feature type="binding site" evidence="8">
    <location>
        <begin position="12"/>
        <end position="14"/>
    </location>
    <ligand>
        <name>GTP</name>
        <dbReference type="ChEBI" id="CHEBI:37565"/>
    </ligand>
</feature>
<organism evidence="10 11">
    <name type="scientific">Cedecea neteri</name>
    <dbReference type="NCBI Taxonomy" id="158822"/>
    <lineage>
        <taxon>Bacteria</taxon>
        <taxon>Pseudomonadati</taxon>
        <taxon>Pseudomonadota</taxon>
        <taxon>Gammaproteobacteria</taxon>
        <taxon>Enterobacterales</taxon>
        <taxon>Enterobacteriaceae</taxon>
        <taxon>Cedecea</taxon>
    </lineage>
</organism>
<keyword evidence="4 8" id="KW-0547">Nucleotide-binding</keyword>
<feature type="binding site" evidence="8">
    <location>
        <position position="71"/>
    </location>
    <ligand>
        <name>GTP</name>
        <dbReference type="ChEBI" id="CHEBI:37565"/>
    </ligand>
</feature>